<dbReference type="InParanoid" id="A0A554NAY8"/>
<comment type="caution">
    <text evidence="2">The sequence shown here is derived from an EMBL/GenBank/DDBJ whole genome shotgun (WGS) entry which is preliminary data.</text>
</comment>
<feature type="region of interest" description="Disordered" evidence="1">
    <location>
        <begin position="154"/>
        <end position="176"/>
    </location>
</feature>
<organism evidence="2 3">
    <name type="scientific">Haloglomus irregulare</name>
    <dbReference type="NCBI Taxonomy" id="2234134"/>
    <lineage>
        <taxon>Archaea</taxon>
        <taxon>Methanobacteriati</taxon>
        <taxon>Methanobacteriota</taxon>
        <taxon>Stenosarchaea group</taxon>
        <taxon>Halobacteria</taxon>
        <taxon>Halobacteriales</taxon>
        <taxon>Natronomonadaceae</taxon>
        <taxon>Haloglomus</taxon>
    </lineage>
</organism>
<proteinExistence type="predicted"/>
<evidence type="ECO:0000313" key="2">
    <source>
        <dbReference type="EMBL" id="TSD14564.1"/>
    </source>
</evidence>
<protein>
    <submittedName>
        <fullName evidence="2">GIY-YIG nuclease family protein</fullName>
    </submittedName>
</protein>
<sequence length="296" mass="33828">MSELDFYGLDWLGLDWSEWKPLDADSSSEVPKEAGLYRIRHEYEERDHLEYLGESGDTRRRIQSLARGVYADEMPYRDPHTAAPCLWAVRDYVCPALEFSYTTPPKAEDEQHRKGIEAALIALHRRETDRSPTANFGRIIDGYRQSSYSYNEPSYKGGRLESGENEPNSASGVGPPNWQNWREPLAQDWMSLGWSEPYQLAERLNADPPDIGVYRIWYDGQDSTLAYIGESSNISSRLYNHEQTFGEDALFAYAAWGDLDASHKRQEIETDLIGAYYLEVGEAPLAQFGHTEKIPL</sequence>
<dbReference type="AlphaFoldDB" id="A0A554NAY8"/>
<keyword evidence="3" id="KW-1185">Reference proteome</keyword>
<name>A0A554NAY8_9EURY</name>
<dbReference type="EMBL" id="QMDX01000003">
    <property type="protein sequence ID" value="TSD14564.1"/>
    <property type="molecule type" value="Genomic_DNA"/>
</dbReference>
<reference evidence="2 3" key="1">
    <citation type="submission" date="2018-06" db="EMBL/GenBank/DDBJ databases">
        <title>Natronomonas sp. F16-60 a new haloarchaeon isolated from a solar saltern of Isla Cristina, Huelva, Spain.</title>
        <authorList>
            <person name="Duran-Viseras A."/>
            <person name="Sanchez-Porro C."/>
            <person name="Ventosa A."/>
        </authorList>
    </citation>
    <scope>NUCLEOTIDE SEQUENCE [LARGE SCALE GENOMIC DNA]</scope>
    <source>
        <strain evidence="2 3">F16-60</strain>
    </source>
</reference>
<accession>A0A554NAY8</accession>
<gene>
    <name evidence="2" type="ORF">DP107_06135</name>
</gene>
<dbReference type="Proteomes" id="UP000319894">
    <property type="component" value="Unassembled WGS sequence"/>
</dbReference>
<evidence type="ECO:0000256" key="1">
    <source>
        <dbReference type="SAM" id="MobiDB-lite"/>
    </source>
</evidence>
<evidence type="ECO:0000313" key="3">
    <source>
        <dbReference type="Proteomes" id="UP000319894"/>
    </source>
</evidence>